<dbReference type="Gene3D" id="2.40.70.10">
    <property type="entry name" value="Acid Proteases"/>
    <property type="match status" value="1"/>
</dbReference>
<evidence type="ECO:0000313" key="2">
    <source>
        <dbReference type="EMBL" id="SDK37140.1"/>
    </source>
</evidence>
<dbReference type="Proteomes" id="UP000199382">
    <property type="component" value="Unassembled WGS sequence"/>
</dbReference>
<accession>A0A1G9BDE1</accession>
<dbReference type="EMBL" id="FNEK01000039">
    <property type="protein sequence ID" value="SDK37140.1"/>
    <property type="molecule type" value="Genomic_DNA"/>
</dbReference>
<dbReference type="NCBIfam" id="TIGR02281">
    <property type="entry name" value="clan_AA_DTGA"/>
    <property type="match status" value="1"/>
</dbReference>
<dbReference type="GO" id="GO:0006508">
    <property type="term" value="P:proteolysis"/>
    <property type="evidence" value="ECO:0007669"/>
    <property type="project" value="UniProtKB-KW"/>
</dbReference>
<keyword evidence="2" id="KW-0645">Protease</keyword>
<evidence type="ECO:0000256" key="1">
    <source>
        <dbReference type="SAM" id="Phobius"/>
    </source>
</evidence>
<dbReference type="Pfam" id="PF13975">
    <property type="entry name" value="gag-asp_proteas"/>
    <property type="match status" value="1"/>
</dbReference>
<dbReference type="PROSITE" id="PS00141">
    <property type="entry name" value="ASP_PROTEASE"/>
    <property type="match status" value="1"/>
</dbReference>
<dbReference type="STRING" id="571298.SAMN04488026_103916"/>
<feature type="transmembrane region" description="Helical" evidence="1">
    <location>
        <begin position="38"/>
        <end position="55"/>
    </location>
</feature>
<dbReference type="InterPro" id="IPR021109">
    <property type="entry name" value="Peptidase_aspartic_dom_sf"/>
</dbReference>
<keyword evidence="1" id="KW-1133">Transmembrane helix</keyword>
<keyword evidence="1" id="KW-0812">Transmembrane</keyword>
<dbReference type="AlphaFoldDB" id="A0A1G9BDE1"/>
<keyword evidence="2" id="KW-0378">Hydrolase</keyword>
<sequence>MTSDQTASLIYLLLLGMLVGSYALVASRRNLGRSLRHGALWGLIFLGVIVGYGLWEDVRSTVIPRQSVLSEQGQIEVPLARDGHYHMVLDINGVPVQFVVDTGASDIVLTQADAQRAGIELDGLPFLGTANTANGTVPTARVRLDEVDLNGIVDQRVPALVNGGEMNGSLLGMSYLNRFSEVSFGNGKMVLTR</sequence>
<gene>
    <name evidence="2" type="ORF">SAMN04488026_103916</name>
</gene>
<dbReference type="RefSeq" id="WP_093159218.1">
    <property type="nucleotide sequence ID" value="NZ_FNEK01000039.1"/>
</dbReference>
<keyword evidence="3" id="KW-1185">Reference proteome</keyword>
<evidence type="ECO:0000313" key="3">
    <source>
        <dbReference type="Proteomes" id="UP000199382"/>
    </source>
</evidence>
<feature type="transmembrane region" description="Helical" evidence="1">
    <location>
        <begin position="6"/>
        <end position="26"/>
    </location>
</feature>
<name>A0A1G9BDE1_9RHOB</name>
<proteinExistence type="predicted"/>
<dbReference type="InterPro" id="IPR011969">
    <property type="entry name" value="Clan_AA_Asp_peptidase_C"/>
</dbReference>
<dbReference type="SUPFAM" id="SSF50630">
    <property type="entry name" value="Acid proteases"/>
    <property type="match status" value="1"/>
</dbReference>
<reference evidence="2 3" key="1">
    <citation type="submission" date="2016-10" db="EMBL/GenBank/DDBJ databases">
        <authorList>
            <person name="de Groot N.N."/>
        </authorList>
    </citation>
    <scope>NUCLEOTIDE SEQUENCE [LARGE SCALE GENOMIC DNA]</scope>
    <source>
        <strain evidence="2 3">DSM 25294</strain>
    </source>
</reference>
<dbReference type="InterPro" id="IPR001969">
    <property type="entry name" value="Aspartic_peptidase_AS"/>
</dbReference>
<organism evidence="2 3">
    <name type="scientific">Aliiruegeria lutimaris</name>
    <dbReference type="NCBI Taxonomy" id="571298"/>
    <lineage>
        <taxon>Bacteria</taxon>
        <taxon>Pseudomonadati</taxon>
        <taxon>Pseudomonadota</taxon>
        <taxon>Alphaproteobacteria</taxon>
        <taxon>Rhodobacterales</taxon>
        <taxon>Roseobacteraceae</taxon>
        <taxon>Aliiruegeria</taxon>
    </lineage>
</organism>
<dbReference type="CDD" id="cd05483">
    <property type="entry name" value="retropepsin_like_bacteria"/>
    <property type="match status" value="1"/>
</dbReference>
<dbReference type="GO" id="GO:0004190">
    <property type="term" value="F:aspartic-type endopeptidase activity"/>
    <property type="evidence" value="ECO:0007669"/>
    <property type="project" value="InterPro"/>
</dbReference>
<dbReference type="OrthoDB" id="7595324at2"/>
<dbReference type="InterPro" id="IPR034122">
    <property type="entry name" value="Retropepsin-like_bacterial"/>
</dbReference>
<keyword evidence="1" id="KW-0472">Membrane</keyword>
<protein>
    <submittedName>
        <fullName evidence="2">Aspartyl protease family protein</fullName>
    </submittedName>
</protein>